<organism evidence="5 6">
    <name type="scientific">Sporothrix curviconia</name>
    <dbReference type="NCBI Taxonomy" id="1260050"/>
    <lineage>
        <taxon>Eukaryota</taxon>
        <taxon>Fungi</taxon>
        <taxon>Dikarya</taxon>
        <taxon>Ascomycota</taxon>
        <taxon>Pezizomycotina</taxon>
        <taxon>Sordariomycetes</taxon>
        <taxon>Sordariomycetidae</taxon>
        <taxon>Ophiostomatales</taxon>
        <taxon>Ophiostomataceae</taxon>
        <taxon>Sporothrix</taxon>
    </lineage>
</organism>
<keyword evidence="2" id="KW-0808">Transferase</keyword>
<dbReference type="InterPro" id="IPR051654">
    <property type="entry name" value="Meroterpenoid_MTases"/>
</dbReference>
<evidence type="ECO:0000256" key="4">
    <source>
        <dbReference type="ARBA" id="ARBA00038314"/>
    </source>
</evidence>
<sequence length="323" mass="36227">MADSDSTATAAPAAVSVSSDARAGWTDEQKRAFWKKHSYFEALPDTIGPMRQLLREYSHVPAADIDAHIYAVRDKLWAVHKYPCIGRFAFLNLDMTASPHYQAAVRRLRGSPNERLLDLGCCVGQVLRQLVHGDRVPARQLSGSDLHRDFIDLGFELFRDGPPEANELTFVAGDLLAEDDKSCDALEKSVTMIHAANLFHLFSWDEQVKLGRRMVGFFKEDALDGAGDNERLAFFGAHLASRVAGEHRFMPGSPKMRYLHDATSFQKLWDEIGAATGTRWRIAHDPIKEGIGAAMVGNENVQYVQYAVWREVLRVVRKDAKKM</sequence>
<reference evidence="5 6" key="1">
    <citation type="submission" date="2024-01" db="EMBL/GenBank/DDBJ databases">
        <authorList>
            <person name="Allen C."/>
            <person name="Tagirdzhanova G."/>
        </authorList>
    </citation>
    <scope>NUCLEOTIDE SEQUENCE [LARGE SCALE GENOMIC DNA]</scope>
</reference>
<comment type="caution">
    <text evidence="5">The sequence shown here is derived from an EMBL/GenBank/DDBJ whole genome shotgun (WGS) entry which is preliminary data.</text>
</comment>
<gene>
    <name evidence="5" type="ORF">SCUCBS95973_002066</name>
</gene>
<evidence type="ECO:0000256" key="3">
    <source>
        <dbReference type="ARBA" id="ARBA00022691"/>
    </source>
</evidence>
<dbReference type="InterPro" id="IPR029063">
    <property type="entry name" value="SAM-dependent_MTases_sf"/>
</dbReference>
<dbReference type="PANTHER" id="PTHR35897:SF1">
    <property type="entry name" value="METHYLTRANSFERASE AUSD"/>
    <property type="match status" value="1"/>
</dbReference>
<dbReference type="PANTHER" id="PTHR35897">
    <property type="entry name" value="METHYLTRANSFERASE AUSD"/>
    <property type="match status" value="1"/>
</dbReference>
<dbReference type="SUPFAM" id="SSF53335">
    <property type="entry name" value="S-adenosyl-L-methionine-dependent methyltransferases"/>
    <property type="match status" value="1"/>
</dbReference>
<proteinExistence type="inferred from homology"/>
<accession>A0ABP0B3X1</accession>
<keyword evidence="6" id="KW-1185">Reference proteome</keyword>
<keyword evidence="3" id="KW-0949">S-adenosyl-L-methionine</keyword>
<evidence type="ECO:0000313" key="6">
    <source>
        <dbReference type="Proteomes" id="UP001642405"/>
    </source>
</evidence>
<comment type="pathway">
    <text evidence="1">Secondary metabolite biosynthesis.</text>
</comment>
<evidence type="ECO:0000256" key="2">
    <source>
        <dbReference type="ARBA" id="ARBA00022679"/>
    </source>
</evidence>
<name>A0ABP0B3X1_9PEZI</name>
<dbReference type="Proteomes" id="UP001642405">
    <property type="component" value="Unassembled WGS sequence"/>
</dbReference>
<dbReference type="Gene3D" id="3.40.50.150">
    <property type="entry name" value="Vaccinia Virus protein VP39"/>
    <property type="match status" value="1"/>
</dbReference>
<protein>
    <recommendedName>
        <fullName evidence="7">Methyltransferase domain-containing protein</fullName>
    </recommendedName>
</protein>
<evidence type="ECO:0000256" key="1">
    <source>
        <dbReference type="ARBA" id="ARBA00005179"/>
    </source>
</evidence>
<evidence type="ECO:0000313" key="5">
    <source>
        <dbReference type="EMBL" id="CAK7214226.1"/>
    </source>
</evidence>
<comment type="similarity">
    <text evidence="4">Belongs to the class I-like SAM-binding methyltransferase superfamily.</text>
</comment>
<evidence type="ECO:0008006" key="7">
    <source>
        <dbReference type="Google" id="ProtNLM"/>
    </source>
</evidence>
<dbReference type="EMBL" id="CAWUHB010000008">
    <property type="protein sequence ID" value="CAK7214226.1"/>
    <property type="molecule type" value="Genomic_DNA"/>
</dbReference>